<proteinExistence type="predicted"/>
<evidence type="ECO:0000313" key="1">
    <source>
        <dbReference type="EMBL" id="ACM05137.1"/>
    </source>
</evidence>
<protein>
    <submittedName>
        <fullName evidence="1">Uncharacterized protein</fullName>
    </submittedName>
</protein>
<dbReference type="HOGENOM" id="CLU_3240823_0_0_0"/>
<accession>B9KYS6</accession>
<dbReference type="AlphaFoldDB" id="B9KYS6"/>
<dbReference type="KEGG" id="tro:trd_0630"/>
<organism evidence="1 2">
    <name type="scientific">Thermomicrobium roseum (strain ATCC 27502 / DSM 5159 / P-2)</name>
    <dbReference type="NCBI Taxonomy" id="309801"/>
    <lineage>
        <taxon>Bacteria</taxon>
        <taxon>Pseudomonadati</taxon>
        <taxon>Thermomicrobiota</taxon>
        <taxon>Thermomicrobia</taxon>
        <taxon>Thermomicrobiales</taxon>
        <taxon>Thermomicrobiaceae</taxon>
        <taxon>Thermomicrobium</taxon>
    </lineage>
</organism>
<reference evidence="1 2" key="1">
    <citation type="journal article" date="2009" name="PLoS ONE">
        <title>Complete genome sequence of the aerobic CO-oxidizing thermophile Thermomicrobium roseum.</title>
        <authorList>
            <person name="Wu D."/>
            <person name="Raymond J."/>
            <person name="Wu M."/>
            <person name="Chatterji S."/>
            <person name="Ren Q."/>
            <person name="Graham J.E."/>
            <person name="Bryant D.A."/>
            <person name="Robb F."/>
            <person name="Colman A."/>
            <person name="Tallon L.J."/>
            <person name="Badger J.H."/>
            <person name="Madupu R."/>
            <person name="Ward N.L."/>
            <person name="Eisen J.A."/>
        </authorList>
    </citation>
    <scope>NUCLEOTIDE SEQUENCE [LARGE SCALE GENOMIC DNA]</scope>
    <source>
        <strain evidence="2">ATCC 27502 / DSM 5159 / P-2</strain>
    </source>
</reference>
<gene>
    <name evidence="1" type="ordered locus">trd_0630</name>
</gene>
<dbReference type="EMBL" id="CP001275">
    <property type="protein sequence ID" value="ACM05137.1"/>
    <property type="molecule type" value="Genomic_DNA"/>
</dbReference>
<name>B9KYS6_THERP</name>
<sequence length="43" mass="4715">MTASKKPCREAEPGSDRSVIIVAGIARWSRAPSALWKNEQETS</sequence>
<evidence type="ECO:0000313" key="2">
    <source>
        <dbReference type="Proteomes" id="UP000000447"/>
    </source>
</evidence>
<dbReference type="STRING" id="309801.trd_0630"/>
<keyword evidence="2" id="KW-1185">Reference proteome</keyword>
<dbReference type="Proteomes" id="UP000000447">
    <property type="component" value="Chromosome"/>
</dbReference>